<feature type="signal peptide" evidence="1">
    <location>
        <begin position="1"/>
        <end position="19"/>
    </location>
</feature>
<evidence type="ECO:0000259" key="2">
    <source>
        <dbReference type="PROSITE" id="PS50234"/>
    </source>
</evidence>
<feature type="domain" description="VWFA" evidence="2">
    <location>
        <begin position="31"/>
        <end position="215"/>
    </location>
</feature>
<dbReference type="EMBL" id="JAESIY010000003">
    <property type="protein sequence ID" value="MBL3655991.1"/>
    <property type="molecule type" value="Genomic_DNA"/>
</dbReference>
<reference evidence="3" key="1">
    <citation type="submission" date="2021-01" db="EMBL/GenBank/DDBJ databases">
        <title>Fulvivirga kasyanovii gen. nov., sp nov., a novel member of the phylum Bacteroidetes isolated from seawater in a mussel farm.</title>
        <authorList>
            <person name="Zhao L.-H."/>
            <person name="Wang Z.-J."/>
        </authorList>
    </citation>
    <scope>NUCLEOTIDE SEQUENCE</scope>
    <source>
        <strain evidence="3">2943</strain>
    </source>
</reference>
<dbReference type="InterPro" id="IPR036465">
    <property type="entry name" value="vWFA_dom_sf"/>
</dbReference>
<keyword evidence="1" id="KW-0732">Signal</keyword>
<gene>
    <name evidence="3" type="ORF">JL102_07615</name>
</gene>
<dbReference type="PROSITE" id="PS50234">
    <property type="entry name" value="VWFA"/>
    <property type="match status" value="1"/>
</dbReference>
<dbReference type="Gene3D" id="3.40.50.410">
    <property type="entry name" value="von Willebrand factor, type A domain"/>
    <property type="match status" value="1"/>
</dbReference>
<dbReference type="AlphaFoldDB" id="A0A937K067"/>
<comment type="caution">
    <text evidence="3">The sequence shown here is derived from an EMBL/GenBank/DDBJ whole genome shotgun (WGS) entry which is preliminary data.</text>
</comment>
<evidence type="ECO:0000313" key="3">
    <source>
        <dbReference type="EMBL" id="MBL3655991.1"/>
    </source>
</evidence>
<dbReference type="SMART" id="SM00327">
    <property type="entry name" value="VWA"/>
    <property type="match status" value="1"/>
</dbReference>
<sequence>MKKILLTSLLSLFIYHLQAQDVQQVLPEKTRILFLLDGSGSMLAGWGDVNRITAAKELLTELVDSLKTNTKLELALRAYGHLYRRSSQNCKDTRLEVGFSRNNHDIINNKLNQIDPKGTTPIAYSLEQAANDFPNSGGYRNIIIIITDGIESCDGDPCAVSLALQKKGIFLRPFIIGIGMGEEYKKQFKCIGEYYDAKDVNSFKYALNKAITTSLVKTSASVELLDINQRPKETNVNVTFVNSFTGEPAFDFVHYLDGRGKPDSVQLDPVLTYDVVVNTLPPAVKRNVNLVPGKHNVIQVNAPQGSLNITQEDAAYYHHGVRAIITERGKNQIVNIHDINTLQNYLVGTYDVEVLTTPRRKFRNVSISQSKTTDLNLPSPGILNIVNNAAGYGSIYEIDENGIQHWVYDLDHDKSKISVPLQPGNYKIVFRVDRAPGSKYTSIKKVTVQAGRSAIVKLFN</sequence>
<evidence type="ECO:0000313" key="4">
    <source>
        <dbReference type="Proteomes" id="UP000659388"/>
    </source>
</evidence>
<feature type="chain" id="PRO_5037855714" evidence="1">
    <location>
        <begin position="20"/>
        <end position="460"/>
    </location>
</feature>
<dbReference type="Proteomes" id="UP000659388">
    <property type="component" value="Unassembled WGS sequence"/>
</dbReference>
<dbReference type="RefSeq" id="WP_202243683.1">
    <property type="nucleotide sequence ID" value="NZ_JAESIY010000003.1"/>
</dbReference>
<organism evidence="3 4">
    <name type="scientific">Fulvivirga sediminis</name>
    <dbReference type="NCBI Taxonomy" id="2803949"/>
    <lineage>
        <taxon>Bacteria</taxon>
        <taxon>Pseudomonadati</taxon>
        <taxon>Bacteroidota</taxon>
        <taxon>Cytophagia</taxon>
        <taxon>Cytophagales</taxon>
        <taxon>Fulvivirgaceae</taxon>
        <taxon>Fulvivirga</taxon>
    </lineage>
</organism>
<protein>
    <submittedName>
        <fullName evidence="3">VWA domain-containing protein</fullName>
    </submittedName>
</protein>
<keyword evidence="4" id="KW-1185">Reference proteome</keyword>
<proteinExistence type="predicted"/>
<evidence type="ECO:0000256" key="1">
    <source>
        <dbReference type="SAM" id="SignalP"/>
    </source>
</evidence>
<dbReference type="SUPFAM" id="SSF53300">
    <property type="entry name" value="vWA-like"/>
    <property type="match status" value="1"/>
</dbReference>
<accession>A0A937K067</accession>
<dbReference type="Pfam" id="PF00092">
    <property type="entry name" value="VWA"/>
    <property type="match status" value="1"/>
</dbReference>
<dbReference type="InterPro" id="IPR002035">
    <property type="entry name" value="VWF_A"/>
</dbReference>
<name>A0A937K067_9BACT</name>